<dbReference type="PANTHER" id="PTHR11559">
    <property type="entry name" value="CARBOXYLESTERASE"/>
    <property type="match status" value="1"/>
</dbReference>
<dbReference type="InterPro" id="IPR029058">
    <property type="entry name" value="AB_hydrolase_fold"/>
</dbReference>
<evidence type="ECO:0000259" key="2">
    <source>
        <dbReference type="Pfam" id="PF00135"/>
    </source>
</evidence>
<proteinExistence type="predicted"/>
<protein>
    <recommendedName>
        <fullName evidence="2">Carboxylesterase type B domain-containing protein</fullName>
    </recommendedName>
</protein>
<dbReference type="InterPro" id="IPR050309">
    <property type="entry name" value="Type-B_Carboxylest/Lipase"/>
</dbReference>
<dbReference type="Pfam" id="PF00135">
    <property type="entry name" value="COesterase"/>
    <property type="match status" value="2"/>
</dbReference>
<dbReference type="AlphaFoldDB" id="A0A8H6AB63"/>
<feature type="domain" description="Carboxylesterase type B" evidence="2">
    <location>
        <begin position="195"/>
        <end position="454"/>
    </location>
</feature>
<evidence type="ECO:0000256" key="1">
    <source>
        <dbReference type="SAM" id="SignalP"/>
    </source>
</evidence>
<dbReference type="InterPro" id="IPR019819">
    <property type="entry name" value="Carboxylesterase_B_CS"/>
</dbReference>
<evidence type="ECO:0000313" key="4">
    <source>
        <dbReference type="Proteomes" id="UP000541154"/>
    </source>
</evidence>
<gene>
    <name evidence="3" type="ORF">ETB97_000733</name>
</gene>
<dbReference type="EMBL" id="SPNV01000011">
    <property type="protein sequence ID" value="KAF5866198.1"/>
    <property type="molecule type" value="Genomic_DNA"/>
</dbReference>
<feature type="signal peptide" evidence="1">
    <location>
        <begin position="1"/>
        <end position="23"/>
    </location>
</feature>
<keyword evidence="4" id="KW-1185">Reference proteome</keyword>
<dbReference type="Gene3D" id="3.40.50.1820">
    <property type="entry name" value="alpha/beta hydrolase"/>
    <property type="match status" value="1"/>
</dbReference>
<feature type="domain" description="Carboxylesterase type B" evidence="2">
    <location>
        <begin position="43"/>
        <end position="178"/>
    </location>
</feature>
<name>A0A8H6AB63_PETAA</name>
<organism evidence="3 4">
    <name type="scientific">Petromyces alliaceus</name>
    <name type="common">Aspergillus alliaceus</name>
    <dbReference type="NCBI Taxonomy" id="209559"/>
    <lineage>
        <taxon>Eukaryota</taxon>
        <taxon>Fungi</taxon>
        <taxon>Dikarya</taxon>
        <taxon>Ascomycota</taxon>
        <taxon>Pezizomycotina</taxon>
        <taxon>Eurotiomycetes</taxon>
        <taxon>Eurotiomycetidae</taxon>
        <taxon>Eurotiales</taxon>
        <taxon>Aspergillaceae</taxon>
        <taxon>Aspergillus</taxon>
        <taxon>Aspergillus subgen. Circumdati</taxon>
    </lineage>
</organism>
<accession>A0A8H6AB63</accession>
<dbReference type="InterPro" id="IPR002018">
    <property type="entry name" value="CarbesteraseB"/>
</dbReference>
<dbReference type="Proteomes" id="UP000541154">
    <property type="component" value="Unassembled WGS sequence"/>
</dbReference>
<dbReference type="SUPFAM" id="SSF53474">
    <property type="entry name" value="alpha/beta-Hydrolases"/>
    <property type="match status" value="1"/>
</dbReference>
<sequence length="549" mass="59497">MYSGNLLLFLLGTTISLLQTATALSFPQISLGYATHAPTFINTTESGTKVGLYNNIRFAQPPTGNLRFRKPVTPPLPEGGIQDGRDRLSTSDCVSSVNAQAPFPDINGTAWGQEDCLFLNVWVPEGVREGDNVPVLHWLHGSAWAFGSKDMFGDAFGLMDLIEEKEDKFIFVASNYRLVFRPILSERNVAEFDDRMGVYGWVSSSDEDMDANVGLHDSVAALEWTKKYISRFGGDPDSITAMGQSAGAAMISMMMVANGGNGTLPFQKVFLSSPGLMPRRNVTGRRQEVYDQVLKAANCATLACLREASPAALAATNKKVLDLPGGSGGGSLGPGIGIGPLPDGKHLSDAVPILLQQGHFNKGVKAVVSGNMAAEGTGITPDVSTPEDFARLIRLLVPGANNGTIQRIRDMYAYPDSQLQRVADAWTTDVVFACNARAVAKAYGNKTQRYVFSVPPARHGQDLLSTDYFYREDTKLPVTNVSLAREFQAEILEFSTGKDRNDTDWPLYIPGTKMVNVTAAGIEQSVDLWARQPNCDIILKTITDKRNGA</sequence>
<comment type="caution">
    <text evidence="3">The sequence shown here is derived from an EMBL/GenBank/DDBJ whole genome shotgun (WGS) entry which is preliminary data.</text>
</comment>
<keyword evidence="1" id="KW-0732">Signal</keyword>
<evidence type="ECO:0000313" key="3">
    <source>
        <dbReference type="EMBL" id="KAF5866198.1"/>
    </source>
</evidence>
<dbReference type="PROSITE" id="PS00941">
    <property type="entry name" value="CARBOXYLESTERASE_B_2"/>
    <property type="match status" value="1"/>
</dbReference>
<reference evidence="3 4" key="1">
    <citation type="submission" date="2019-04" db="EMBL/GenBank/DDBJ databases">
        <title>Aspergillus burnettii sp. nov., novel species from soil in southeast Queensland.</title>
        <authorList>
            <person name="Gilchrist C.L.M."/>
            <person name="Pitt J.I."/>
            <person name="Lange L."/>
            <person name="Lacey H.J."/>
            <person name="Vuong D."/>
            <person name="Midgley D.J."/>
            <person name="Greenfield P."/>
            <person name="Bradbury M."/>
            <person name="Lacey E."/>
            <person name="Busk P.K."/>
            <person name="Pilgaard B."/>
            <person name="Chooi Y.H."/>
            <person name="Piggott A.M."/>
        </authorList>
    </citation>
    <scope>NUCLEOTIDE SEQUENCE [LARGE SCALE GENOMIC DNA]</scope>
    <source>
        <strain evidence="3 4">FRR 5400</strain>
    </source>
</reference>
<feature type="chain" id="PRO_5034931238" description="Carboxylesterase type B domain-containing protein" evidence="1">
    <location>
        <begin position="24"/>
        <end position="549"/>
    </location>
</feature>